<dbReference type="InterPro" id="IPR000326">
    <property type="entry name" value="PAP2/HPO"/>
</dbReference>
<evidence type="ECO:0000313" key="9">
    <source>
        <dbReference type="Proteomes" id="UP001281761"/>
    </source>
</evidence>
<proteinExistence type="inferred from homology"/>
<evidence type="ECO:0000256" key="6">
    <source>
        <dbReference type="SAM" id="Phobius"/>
    </source>
</evidence>
<dbReference type="Gene3D" id="1.20.144.10">
    <property type="entry name" value="Phosphatidic acid phosphatase type 2/haloperoxidase"/>
    <property type="match status" value="1"/>
</dbReference>
<name>A0ABQ9XP37_9EUKA</name>
<evidence type="ECO:0000256" key="1">
    <source>
        <dbReference type="ARBA" id="ARBA00004141"/>
    </source>
</evidence>
<keyword evidence="9" id="KW-1185">Reference proteome</keyword>
<feature type="transmembrane region" description="Helical" evidence="6">
    <location>
        <begin position="177"/>
        <end position="196"/>
    </location>
</feature>
<protein>
    <submittedName>
        <fullName evidence="8">PAP2 superfamily</fullName>
    </submittedName>
</protein>
<dbReference type="InterPro" id="IPR036938">
    <property type="entry name" value="PAP2/HPO_sf"/>
</dbReference>
<dbReference type="SUPFAM" id="SSF48317">
    <property type="entry name" value="Acid phosphatase/Vanadium-dependent haloperoxidase"/>
    <property type="match status" value="1"/>
</dbReference>
<evidence type="ECO:0000256" key="2">
    <source>
        <dbReference type="ARBA" id="ARBA00008816"/>
    </source>
</evidence>
<evidence type="ECO:0000256" key="4">
    <source>
        <dbReference type="ARBA" id="ARBA00022989"/>
    </source>
</evidence>
<dbReference type="InterPro" id="IPR043216">
    <property type="entry name" value="PAP-like"/>
</dbReference>
<keyword evidence="4 6" id="KW-1133">Transmembrane helix</keyword>
<reference evidence="8 9" key="1">
    <citation type="journal article" date="2022" name="bioRxiv">
        <title>Genomics of Preaxostyla Flagellates Illuminates Evolutionary Transitions and the Path Towards Mitochondrial Loss.</title>
        <authorList>
            <person name="Novak L.V.F."/>
            <person name="Treitli S.C."/>
            <person name="Pyrih J."/>
            <person name="Halakuc P."/>
            <person name="Pipaliya S.V."/>
            <person name="Vacek V."/>
            <person name="Brzon O."/>
            <person name="Soukal P."/>
            <person name="Eme L."/>
            <person name="Dacks J.B."/>
            <person name="Karnkowska A."/>
            <person name="Elias M."/>
            <person name="Hampl V."/>
        </authorList>
    </citation>
    <scope>NUCLEOTIDE SEQUENCE [LARGE SCALE GENOMIC DNA]</scope>
    <source>
        <strain evidence="8">NAU3</strain>
        <tissue evidence="8">Gut</tissue>
    </source>
</reference>
<feature type="transmembrane region" description="Helical" evidence="6">
    <location>
        <begin position="65"/>
        <end position="82"/>
    </location>
</feature>
<evidence type="ECO:0000256" key="5">
    <source>
        <dbReference type="ARBA" id="ARBA00023136"/>
    </source>
</evidence>
<dbReference type="EMBL" id="JARBJD010000111">
    <property type="protein sequence ID" value="KAK2951895.1"/>
    <property type="molecule type" value="Genomic_DNA"/>
</dbReference>
<feature type="transmembrane region" description="Helical" evidence="6">
    <location>
        <begin position="143"/>
        <end position="165"/>
    </location>
</feature>
<evidence type="ECO:0000313" key="8">
    <source>
        <dbReference type="EMBL" id="KAK2951895.1"/>
    </source>
</evidence>
<comment type="similarity">
    <text evidence="2">Belongs to the PA-phosphatase related phosphoesterase family.</text>
</comment>
<accession>A0ABQ9XP37</accession>
<dbReference type="PANTHER" id="PTHR10165:SF35">
    <property type="entry name" value="RE23632P"/>
    <property type="match status" value="1"/>
</dbReference>
<keyword evidence="3 6" id="KW-0812">Transmembrane</keyword>
<gene>
    <name evidence="8" type="ORF">BLNAU_13131</name>
</gene>
<evidence type="ECO:0000259" key="7">
    <source>
        <dbReference type="Pfam" id="PF01569"/>
    </source>
</evidence>
<organism evidence="8 9">
    <name type="scientific">Blattamonas nauphoetae</name>
    <dbReference type="NCBI Taxonomy" id="2049346"/>
    <lineage>
        <taxon>Eukaryota</taxon>
        <taxon>Metamonada</taxon>
        <taxon>Preaxostyla</taxon>
        <taxon>Oxymonadida</taxon>
        <taxon>Blattamonas</taxon>
    </lineage>
</organism>
<evidence type="ECO:0000256" key="3">
    <source>
        <dbReference type="ARBA" id="ARBA00022692"/>
    </source>
</evidence>
<dbReference type="Pfam" id="PF01569">
    <property type="entry name" value="PAP2"/>
    <property type="match status" value="1"/>
</dbReference>
<feature type="domain" description="Phosphatidic acid phosphatase type 2/haloperoxidase" evidence="7">
    <location>
        <begin position="2"/>
        <end position="196"/>
    </location>
</feature>
<keyword evidence="5 6" id="KW-0472">Membrane</keyword>
<comment type="caution">
    <text evidence="8">The sequence shown here is derived from an EMBL/GenBank/DDBJ whole genome shotgun (WGS) entry which is preliminary data.</text>
</comment>
<comment type="subcellular location">
    <subcellularLocation>
        <location evidence="1">Membrane</location>
        <topology evidence="1">Multi-pass membrane protein</topology>
    </subcellularLocation>
</comment>
<dbReference type="PANTHER" id="PTHR10165">
    <property type="entry name" value="LIPID PHOSPHATE PHOSPHATASE"/>
    <property type="match status" value="1"/>
</dbReference>
<sequence>MKVTLSRLRPDFLSRCLPDLKETKRIHEMQLRQHGFLTAYPYQCTGDDSIIREGRLSFPSGHSSISMWSTTVCIGFAALAAISHRKRQKNRQSSHRTIPQIEEQLSIPSTFSSVEHSSKDAIYSVPRKPAYFRCESNIQSGSTLSLILTVASLLPLLTTCFIAITRIVDHRHHPSDIFGGITVGGLSGLWTLLLVYHTI</sequence>
<dbReference type="Proteomes" id="UP001281761">
    <property type="component" value="Unassembled WGS sequence"/>
</dbReference>